<dbReference type="PANTHER" id="PTHR24416:SF600">
    <property type="entry name" value="PDGF- AND VEGF-RECEPTOR RELATED, ISOFORM J"/>
    <property type="match status" value="1"/>
</dbReference>
<dbReference type="FunFam" id="3.30.200.20:FF:000619">
    <property type="entry name" value="macrophage colony-stimulating factor 1 receptor isoform X2"/>
    <property type="match status" value="1"/>
</dbReference>
<accession>A0AAJ7T8H5</accession>
<evidence type="ECO:0000256" key="16">
    <source>
        <dbReference type="PIRSR" id="PIRSR000615-1"/>
    </source>
</evidence>
<dbReference type="EC" id="2.7.10.1" evidence="2"/>
<dbReference type="GO" id="GO:0004714">
    <property type="term" value="F:transmembrane receptor protein tyrosine kinase activity"/>
    <property type="evidence" value="ECO:0007669"/>
    <property type="project" value="UniProtKB-EC"/>
</dbReference>
<protein>
    <recommendedName>
        <fullName evidence="2">receptor protein-tyrosine kinase</fullName>
        <ecNumber evidence="2">2.7.10.1</ecNumber>
    </recommendedName>
</protein>
<evidence type="ECO:0000256" key="8">
    <source>
        <dbReference type="ARBA" id="ARBA00022840"/>
    </source>
</evidence>
<dbReference type="InterPro" id="IPR036179">
    <property type="entry name" value="Ig-like_dom_sf"/>
</dbReference>
<evidence type="ECO:0000256" key="3">
    <source>
        <dbReference type="ARBA" id="ARBA00022553"/>
    </source>
</evidence>
<evidence type="ECO:0000256" key="10">
    <source>
        <dbReference type="ARBA" id="ARBA00023136"/>
    </source>
</evidence>
<feature type="binding site" evidence="18">
    <location>
        <position position="455"/>
    </location>
    <ligand>
        <name>Mg(2+)</name>
        <dbReference type="ChEBI" id="CHEBI:18420"/>
    </ligand>
</feature>
<dbReference type="KEGG" id="pmrn:116943494"/>
<dbReference type="PROSITE" id="PS00240">
    <property type="entry name" value="RECEPTOR_TYR_KIN_III"/>
    <property type="match status" value="1"/>
</dbReference>
<dbReference type="Pfam" id="PF07714">
    <property type="entry name" value="PK_Tyr_Ser-Thr"/>
    <property type="match status" value="1"/>
</dbReference>
<evidence type="ECO:0000256" key="19">
    <source>
        <dbReference type="PROSITE-ProRule" id="PRU10141"/>
    </source>
</evidence>
<feature type="binding site" evidence="17">
    <location>
        <begin position="289"/>
        <end position="296"/>
    </location>
    <ligand>
        <name>ATP</name>
        <dbReference type="ChEBI" id="CHEBI:30616"/>
    </ligand>
</feature>
<evidence type="ECO:0000256" key="20">
    <source>
        <dbReference type="RuleBase" id="RU000311"/>
    </source>
</evidence>
<feature type="domain" description="Ig-like" evidence="22">
    <location>
        <begin position="1"/>
        <end position="88"/>
    </location>
</feature>
<evidence type="ECO:0000313" key="24">
    <source>
        <dbReference type="RefSeq" id="XP_032812236.1"/>
    </source>
</evidence>
<name>A0AAJ7T8H5_PETMA</name>
<evidence type="ECO:0000259" key="21">
    <source>
        <dbReference type="PROSITE" id="PS50011"/>
    </source>
</evidence>
<dbReference type="GO" id="GO:0005886">
    <property type="term" value="C:plasma membrane"/>
    <property type="evidence" value="ECO:0007669"/>
    <property type="project" value="TreeGrafter"/>
</dbReference>
<keyword evidence="7" id="KW-0418">Kinase</keyword>
<evidence type="ECO:0000256" key="14">
    <source>
        <dbReference type="ARBA" id="ARBA00023180"/>
    </source>
</evidence>
<evidence type="ECO:0000259" key="22">
    <source>
        <dbReference type="PROSITE" id="PS50835"/>
    </source>
</evidence>
<feature type="active site" description="Proton acceptor" evidence="16">
    <location>
        <position position="437"/>
    </location>
</feature>
<keyword evidence="11" id="KW-0829">Tyrosine-protein kinase</keyword>
<keyword evidence="9" id="KW-1133">Transmembrane helix</keyword>
<dbReference type="SUPFAM" id="SSF56112">
    <property type="entry name" value="Protein kinase-like (PK-like)"/>
    <property type="match status" value="1"/>
</dbReference>
<dbReference type="InterPro" id="IPR008266">
    <property type="entry name" value="Tyr_kinase_AS"/>
</dbReference>
<feature type="binding site" evidence="18">
    <location>
        <position position="442"/>
    </location>
    <ligand>
        <name>Mg(2+)</name>
        <dbReference type="ChEBI" id="CHEBI:18420"/>
    </ligand>
</feature>
<evidence type="ECO:0000256" key="11">
    <source>
        <dbReference type="ARBA" id="ARBA00023137"/>
    </source>
</evidence>
<proteinExistence type="inferred from homology"/>
<dbReference type="GO" id="GO:0005524">
    <property type="term" value="F:ATP binding"/>
    <property type="evidence" value="ECO:0007669"/>
    <property type="project" value="UniProtKB-UniRule"/>
</dbReference>
<dbReference type="InterPro" id="IPR050122">
    <property type="entry name" value="RTK"/>
</dbReference>
<comment type="subcellular location">
    <subcellularLocation>
        <location evidence="1 20">Membrane</location>
        <topology evidence="1 20">Single-pass type I membrane protein</topology>
    </subcellularLocation>
</comment>
<evidence type="ECO:0000256" key="15">
    <source>
        <dbReference type="ARBA" id="ARBA00051243"/>
    </source>
</evidence>
<keyword evidence="8 17" id="KW-0067">ATP-binding</keyword>
<evidence type="ECO:0000256" key="2">
    <source>
        <dbReference type="ARBA" id="ARBA00011902"/>
    </source>
</evidence>
<dbReference type="PROSITE" id="PS00109">
    <property type="entry name" value="PROTEIN_KINASE_TYR"/>
    <property type="match status" value="1"/>
</dbReference>
<dbReference type="InterPro" id="IPR001824">
    <property type="entry name" value="Tyr_kinase_rcpt_3_CS"/>
</dbReference>
<feature type="binding site" evidence="17">
    <location>
        <begin position="365"/>
        <end position="371"/>
    </location>
    <ligand>
        <name>ATP</name>
        <dbReference type="ChEBI" id="CHEBI:30616"/>
    </ligand>
</feature>
<dbReference type="Gene3D" id="2.60.40.10">
    <property type="entry name" value="Immunoglobulins"/>
    <property type="match status" value="1"/>
</dbReference>
<dbReference type="InterPro" id="IPR013783">
    <property type="entry name" value="Ig-like_fold"/>
</dbReference>
<dbReference type="Gene3D" id="1.10.510.10">
    <property type="entry name" value="Transferase(Phosphotransferase) domain 1"/>
    <property type="match status" value="1"/>
</dbReference>
<dbReference type="InterPro" id="IPR001245">
    <property type="entry name" value="Ser-Thr/Tyr_kinase_cat_dom"/>
</dbReference>
<dbReference type="PANTHER" id="PTHR24416">
    <property type="entry name" value="TYROSINE-PROTEIN KINASE RECEPTOR"/>
    <property type="match status" value="1"/>
</dbReference>
<evidence type="ECO:0000256" key="4">
    <source>
        <dbReference type="ARBA" id="ARBA00022679"/>
    </source>
</evidence>
<dbReference type="PRINTS" id="PR00109">
    <property type="entry name" value="TYRKINASE"/>
</dbReference>
<keyword evidence="13 20" id="KW-0675">Receptor</keyword>
<keyword evidence="20" id="KW-0393">Immunoglobulin domain</keyword>
<feature type="binding site" evidence="17">
    <location>
        <position position="441"/>
    </location>
    <ligand>
        <name>ATP</name>
        <dbReference type="ChEBI" id="CHEBI:30616"/>
    </ligand>
</feature>
<dbReference type="InterPro" id="IPR011009">
    <property type="entry name" value="Kinase-like_dom_sf"/>
</dbReference>
<keyword evidence="18" id="KW-0479">Metal-binding</keyword>
<organism evidence="23 24">
    <name type="scientific">Petromyzon marinus</name>
    <name type="common">Sea lamprey</name>
    <dbReference type="NCBI Taxonomy" id="7757"/>
    <lineage>
        <taxon>Eukaryota</taxon>
        <taxon>Metazoa</taxon>
        <taxon>Chordata</taxon>
        <taxon>Craniata</taxon>
        <taxon>Vertebrata</taxon>
        <taxon>Cyclostomata</taxon>
        <taxon>Hyperoartia</taxon>
        <taxon>Petromyzontiformes</taxon>
        <taxon>Petromyzontidae</taxon>
        <taxon>Petromyzon</taxon>
    </lineage>
</organism>
<feature type="domain" description="Protein kinase" evidence="21">
    <location>
        <begin position="282"/>
        <end position="574"/>
    </location>
</feature>
<evidence type="ECO:0000256" key="1">
    <source>
        <dbReference type="ARBA" id="ARBA00004479"/>
    </source>
</evidence>
<dbReference type="InterPro" id="IPR017441">
    <property type="entry name" value="Protein_kinase_ATP_BS"/>
</dbReference>
<evidence type="ECO:0000256" key="5">
    <source>
        <dbReference type="ARBA" id="ARBA00022692"/>
    </source>
</evidence>
<evidence type="ECO:0000256" key="12">
    <source>
        <dbReference type="ARBA" id="ARBA00023157"/>
    </source>
</evidence>
<keyword evidence="10" id="KW-0472">Membrane</keyword>
<sequence>MGDPLHFRCSVQFEVKNIELRWTHLAPTESSWQVKRPNEYHIISPSLHELKGAVSLDRAARENAGMVRCQGKDLREGGLSVNVTANVTVLDRGVLELSLLNPPGPSTLVARGDSLELNVGVLSVPPLSNCTWLHHGVPVINASPSQDCEDTARGHWCKCTLSLRRIVPVESGTYSLAAHNGDAHAVISVNVSMASEPPRVAHQAQRSGARQMNHVVPALGAATLAMTFIAGYLFYRYKQKPHYEVQWKIIDSLDHDTNEYIYIDPGKLTYDPRRWEVDRATLDLGETLGTGAFGEVVVAAAHGLHGQEGCSTRVAVKRLKKSARAVEREALRMELKVLCHVGQHPNIVNLLGACTEREPVLLITEYCCHGDLLTFLRAHSPKGAPKPGLAPQHSVYGNLVDPGGSEEILKHRELLSLCLQVAGGMAFLESKKCLHRDVAARNVLLAQGFLAKICDFGLARDVTRDPNYIQRGNARLPVKWMAPESVFDCVFSLKSDVWSYGVLVWEIYSYGESPYPHLEVDDTFFHLLQDGYRMEVPKGCPPAMYELMLLCWDTTPAVRPAFRDIEALLAHMMPRSEEKGSMGLETVENLFNT</sequence>
<dbReference type="FunFam" id="1.10.510.10:FF:000554">
    <property type="entry name" value="Predicted protein"/>
    <property type="match status" value="1"/>
</dbReference>
<comment type="catalytic activity">
    <reaction evidence="15">
        <text>L-tyrosyl-[protein] + ATP = O-phospho-L-tyrosyl-[protein] + ADP + H(+)</text>
        <dbReference type="Rhea" id="RHEA:10596"/>
        <dbReference type="Rhea" id="RHEA-COMP:10136"/>
        <dbReference type="Rhea" id="RHEA-COMP:20101"/>
        <dbReference type="ChEBI" id="CHEBI:15378"/>
        <dbReference type="ChEBI" id="CHEBI:30616"/>
        <dbReference type="ChEBI" id="CHEBI:46858"/>
        <dbReference type="ChEBI" id="CHEBI:61978"/>
        <dbReference type="ChEBI" id="CHEBI:456216"/>
        <dbReference type="EC" id="2.7.10.1"/>
    </reaction>
</comment>
<dbReference type="GO" id="GO:0043235">
    <property type="term" value="C:receptor complex"/>
    <property type="evidence" value="ECO:0007669"/>
    <property type="project" value="TreeGrafter"/>
</dbReference>
<dbReference type="PIRSF" id="PIRSF000615">
    <property type="entry name" value="TyrPK_CSF1-R"/>
    <property type="match status" value="1"/>
</dbReference>
<keyword evidence="4" id="KW-0808">Transferase</keyword>
<evidence type="ECO:0000256" key="17">
    <source>
        <dbReference type="PIRSR" id="PIRSR000615-2"/>
    </source>
</evidence>
<dbReference type="GO" id="GO:0019838">
    <property type="term" value="F:growth factor binding"/>
    <property type="evidence" value="ECO:0007669"/>
    <property type="project" value="TreeGrafter"/>
</dbReference>
<evidence type="ECO:0000256" key="7">
    <source>
        <dbReference type="ARBA" id="ARBA00022777"/>
    </source>
</evidence>
<dbReference type="SMART" id="SM00219">
    <property type="entry name" value="TyrKc"/>
    <property type="match status" value="1"/>
</dbReference>
<dbReference type="GO" id="GO:0046872">
    <property type="term" value="F:metal ion binding"/>
    <property type="evidence" value="ECO:0007669"/>
    <property type="project" value="UniProtKB-KW"/>
</dbReference>
<reference evidence="24" key="1">
    <citation type="submission" date="2025-08" db="UniProtKB">
        <authorList>
            <consortium name="RefSeq"/>
        </authorList>
    </citation>
    <scope>IDENTIFICATION</scope>
    <source>
        <tissue evidence="24">Sperm</tissue>
    </source>
</reference>
<dbReference type="PROSITE" id="PS50835">
    <property type="entry name" value="IG_LIKE"/>
    <property type="match status" value="1"/>
</dbReference>
<dbReference type="InterPro" id="IPR020635">
    <property type="entry name" value="Tyr_kinase_cat_dom"/>
</dbReference>
<feature type="binding site" evidence="18">
    <location>
        <position position="260"/>
    </location>
    <ligand>
        <name>Mg(2+)</name>
        <dbReference type="ChEBI" id="CHEBI:18420"/>
    </ligand>
</feature>
<dbReference type="GO" id="GO:0007169">
    <property type="term" value="P:cell surface receptor protein tyrosine kinase signaling pathway"/>
    <property type="evidence" value="ECO:0007669"/>
    <property type="project" value="InterPro"/>
</dbReference>
<dbReference type="AlphaFoldDB" id="A0AAJ7T8H5"/>
<dbReference type="SUPFAM" id="SSF48726">
    <property type="entry name" value="Immunoglobulin"/>
    <property type="match status" value="1"/>
</dbReference>
<keyword evidence="18" id="KW-0460">Magnesium</keyword>
<evidence type="ECO:0000313" key="23">
    <source>
        <dbReference type="Proteomes" id="UP001318040"/>
    </source>
</evidence>
<comment type="similarity">
    <text evidence="20">Belongs to the protein kinase superfamily. Tyr protein kinase family. CSF-1/PDGF receptor subfamily.</text>
</comment>
<dbReference type="PROSITE" id="PS00107">
    <property type="entry name" value="PROTEIN_KINASE_ATP"/>
    <property type="match status" value="1"/>
</dbReference>
<dbReference type="RefSeq" id="XP_032812236.1">
    <property type="nucleotide sequence ID" value="XM_032956345.1"/>
</dbReference>
<keyword evidence="14" id="KW-0325">Glycoprotein</keyword>
<keyword evidence="12" id="KW-1015">Disulfide bond</keyword>
<gene>
    <name evidence="24" type="primary">LOC116943494</name>
</gene>
<dbReference type="InterPro" id="IPR000719">
    <property type="entry name" value="Prot_kinase_dom"/>
</dbReference>
<evidence type="ECO:0000256" key="13">
    <source>
        <dbReference type="ARBA" id="ARBA00023170"/>
    </source>
</evidence>
<dbReference type="PROSITE" id="PS50011">
    <property type="entry name" value="PROTEIN_KINASE_DOM"/>
    <property type="match status" value="1"/>
</dbReference>
<feature type="binding site" evidence="17 19">
    <location>
        <position position="317"/>
    </location>
    <ligand>
        <name>ATP</name>
        <dbReference type="ChEBI" id="CHEBI:30616"/>
    </ligand>
</feature>
<keyword evidence="5 20" id="KW-0812">Transmembrane</keyword>
<keyword evidence="6 17" id="KW-0547">Nucleotide-binding</keyword>
<evidence type="ECO:0000256" key="9">
    <source>
        <dbReference type="ARBA" id="ARBA00022989"/>
    </source>
</evidence>
<dbReference type="Gene3D" id="3.30.200.20">
    <property type="entry name" value="Phosphorylase Kinase, domain 1"/>
    <property type="match status" value="1"/>
</dbReference>
<keyword evidence="23" id="KW-1185">Reference proteome</keyword>
<evidence type="ECO:0000256" key="18">
    <source>
        <dbReference type="PIRSR" id="PIRSR000615-3"/>
    </source>
</evidence>
<evidence type="ECO:0000256" key="6">
    <source>
        <dbReference type="ARBA" id="ARBA00022741"/>
    </source>
</evidence>
<dbReference type="Proteomes" id="UP001318040">
    <property type="component" value="Chromosome 18"/>
</dbReference>
<keyword evidence="3" id="KW-0597">Phosphoprotein</keyword>
<dbReference type="InterPro" id="IPR007110">
    <property type="entry name" value="Ig-like_dom"/>
</dbReference>